<keyword evidence="2" id="KW-0732">Signal</keyword>
<feature type="signal peptide" evidence="2">
    <location>
        <begin position="1"/>
        <end position="26"/>
    </location>
</feature>
<sequence length="69" mass="6944">MRTRLLGFLVAALLAVLAAAAPTVQAADPSPTPTVTSQECTAGGGSVEYDSDKGQWSCIGGEHDGEAVP</sequence>
<keyword evidence="4" id="KW-1185">Reference proteome</keyword>
<evidence type="ECO:0000313" key="3">
    <source>
        <dbReference type="EMBL" id="MCB5183293.1"/>
    </source>
</evidence>
<gene>
    <name evidence="3" type="ORF">LG632_28540</name>
</gene>
<evidence type="ECO:0000256" key="2">
    <source>
        <dbReference type="SAM" id="SignalP"/>
    </source>
</evidence>
<name>A0ABS8BFK2_9ACTN</name>
<protein>
    <submittedName>
        <fullName evidence="3">Uncharacterized protein</fullName>
    </submittedName>
</protein>
<reference evidence="3 4" key="1">
    <citation type="submission" date="2021-10" db="EMBL/GenBank/DDBJ databases">
        <title>Streptomyces sp. strain SMC 277, a novel streptomycete isolated from soil.</title>
        <authorList>
            <person name="Chanama M."/>
        </authorList>
    </citation>
    <scope>NUCLEOTIDE SEQUENCE [LARGE SCALE GENOMIC DNA]</scope>
    <source>
        <strain evidence="3 4">SMC 277</strain>
    </source>
</reference>
<organism evidence="3 4">
    <name type="scientific">Streptomyces antimicrobicus</name>
    <dbReference type="NCBI Taxonomy" id="2883108"/>
    <lineage>
        <taxon>Bacteria</taxon>
        <taxon>Bacillati</taxon>
        <taxon>Actinomycetota</taxon>
        <taxon>Actinomycetes</taxon>
        <taxon>Kitasatosporales</taxon>
        <taxon>Streptomycetaceae</taxon>
        <taxon>Streptomyces</taxon>
    </lineage>
</organism>
<feature type="region of interest" description="Disordered" evidence="1">
    <location>
        <begin position="25"/>
        <end position="48"/>
    </location>
</feature>
<evidence type="ECO:0000256" key="1">
    <source>
        <dbReference type="SAM" id="MobiDB-lite"/>
    </source>
</evidence>
<dbReference type="EMBL" id="JAJAUY010000199">
    <property type="protein sequence ID" value="MCB5183293.1"/>
    <property type="molecule type" value="Genomic_DNA"/>
</dbReference>
<evidence type="ECO:0000313" key="4">
    <source>
        <dbReference type="Proteomes" id="UP001199054"/>
    </source>
</evidence>
<dbReference type="RefSeq" id="WP_226730626.1">
    <property type="nucleotide sequence ID" value="NZ_JAJAUY010000199.1"/>
</dbReference>
<dbReference type="Proteomes" id="UP001199054">
    <property type="component" value="Unassembled WGS sequence"/>
</dbReference>
<accession>A0ABS8BFK2</accession>
<proteinExistence type="predicted"/>
<feature type="chain" id="PRO_5046197165" evidence="2">
    <location>
        <begin position="27"/>
        <end position="69"/>
    </location>
</feature>
<comment type="caution">
    <text evidence="3">The sequence shown here is derived from an EMBL/GenBank/DDBJ whole genome shotgun (WGS) entry which is preliminary data.</text>
</comment>